<feature type="region of interest" description="Disordered" evidence="1">
    <location>
        <begin position="94"/>
        <end position="138"/>
    </location>
</feature>
<dbReference type="Proteomes" id="UP000291189">
    <property type="component" value="Unassembled WGS sequence"/>
</dbReference>
<comment type="caution">
    <text evidence="3">The sequence shown here is derived from an EMBL/GenBank/DDBJ whole genome shotgun (WGS) entry which is preliminary data.</text>
</comment>
<gene>
    <name evidence="3" type="ORF">ETU37_12260</name>
</gene>
<dbReference type="SUPFAM" id="SSF47413">
    <property type="entry name" value="lambda repressor-like DNA-binding domains"/>
    <property type="match status" value="1"/>
</dbReference>
<dbReference type="EMBL" id="SDPU01000022">
    <property type="protein sequence ID" value="RYU12020.1"/>
    <property type="molecule type" value="Genomic_DNA"/>
</dbReference>
<accession>A0A4Q5J0G6</accession>
<dbReference type="InterPro" id="IPR001387">
    <property type="entry name" value="Cro/C1-type_HTH"/>
</dbReference>
<dbReference type="GO" id="GO:0003677">
    <property type="term" value="F:DNA binding"/>
    <property type="evidence" value="ECO:0007669"/>
    <property type="project" value="InterPro"/>
</dbReference>
<evidence type="ECO:0000256" key="1">
    <source>
        <dbReference type="SAM" id="MobiDB-lite"/>
    </source>
</evidence>
<sequence length="138" mass="15304">MTTELTHRTPYDELGTHRHLLISERLRQRRRALGLTQKEVVARLRRLGVVTTNKALSSLEHGAGLDVCKLPEIARALDCSLTYLVGLTDDPGSWEPDARHWPASSERQDATPPSPARLPAQREQPLPAAVPHILGPMP</sequence>
<dbReference type="AlphaFoldDB" id="A0A4Q5J0G6"/>
<dbReference type="SMART" id="SM00530">
    <property type="entry name" value="HTH_XRE"/>
    <property type="match status" value="1"/>
</dbReference>
<dbReference type="CDD" id="cd00093">
    <property type="entry name" value="HTH_XRE"/>
    <property type="match status" value="1"/>
</dbReference>
<dbReference type="Gene3D" id="1.10.260.40">
    <property type="entry name" value="lambda repressor-like DNA-binding domains"/>
    <property type="match status" value="1"/>
</dbReference>
<evidence type="ECO:0000313" key="3">
    <source>
        <dbReference type="EMBL" id="RYU12020.1"/>
    </source>
</evidence>
<protein>
    <submittedName>
        <fullName evidence="3">XRE family transcriptional regulator</fullName>
    </submittedName>
</protein>
<organism evidence="3 4">
    <name type="scientific">Nocardioides iriomotensis</name>
    <dbReference type="NCBI Taxonomy" id="715784"/>
    <lineage>
        <taxon>Bacteria</taxon>
        <taxon>Bacillati</taxon>
        <taxon>Actinomycetota</taxon>
        <taxon>Actinomycetes</taxon>
        <taxon>Propionibacteriales</taxon>
        <taxon>Nocardioidaceae</taxon>
        <taxon>Nocardioides</taxon>
    </lineage>
</organism>
<dbReference type="RefSeq" id="WP_129987608.1">
    <property type="nucleotide sequence ID" value="NZ_SDPU01000022.1"/>
</dbReference>
<evidence type="ECO:0000313" key="4">
    <source>
        <dbReference type="Proteomes" id="UP000291189"/>
    </source>
</evidence>
<name>A0A4Q5J0G6_9ACTN</name>
<dbReference type="InterPro" id="IPR010982">
    <property type="entry name" value="Lambda_DNA-bd_dom_sf"/>
</dbReference>
<keyword evidence="4" id="KW-1185">Reference proteome</keyword>
<dbReference type="OrthoDB" id="3823548at2"/>
<proteinExistence type="predicted"/>
<reference evidence="3 4" key="1">
    <citation type="submission" date="2019-01" db="EMBL/GenBank/DDBJ databases">
        <title>Nocardioides guangzhouensis sp. nov., an actinobacterium isolated from soil.</title>
        <authorList>
            <person name="Fu Y."/>
            <person name="Cai Y."/>
            <person name="Lin Z."/>
            <person name="Chen P."/>
        </authorList>
    </citation>
    <scope>NUCLEOTIDE SEQUENCE [LARGE SCALE GENOMIC DNA]</scope>
    <source>
        <strain evidence="3 4">NBRC 105384</strain>
    </source>
</reference>
<feature type="domain" description="HTH cro/C1-type" evidence="2">
    <location>
        <begin position="26"/>
        <end position="84"/>
    </location>
</feature>
<dbReference type="PROSITE" id="PS50943">
    <property type="entry name" value="HTH_CROC1"/>
    <property type="match status" value="1"/>
</dbReference>
<evidence type="ECO:0000259" key="2">
    <source>
        <dbReference type="PROSITE" id="PS50943"/>
    </source>
</evidence>